<proteinExistence type="predicted"/>
<dbReference type="InterPro" id="IPR011033">
    <property type="entry name" value="PRC_barrel-like_sf"/>
</dbReference>
<accession>A0A1V4SFR4</accession>
<dbReference type="InterPro" id="IPR027275">
    <property type="entry name" value="PRC-brl_dom"/>
</dbReference>
<dbReference type="Pfam" id="PF05239">
    <property type="entry name" value="PRC"/>
    <property type="match status" value="2"/>
</dbReference>
<evidence type="ECO:0000313" key="3">
    <source>
        <dbReference type="Proteomes" id="UP000191554"/>
    </source>
</evidence>
<gene>
    <name evidence="2" type="ORF">CLHUN_34040</name>
</gene>
<organism evidence="2 3">
    <name type="scientific">Ruminiclostridium hungatei</name>
    <name type="common">Clostridium hungatei</name>
    <dbReference type="NCBI Taxonomy" id="48256"/>
    <lineage>
        <taxon>Bacteria</taxon>
        <taxon>Bacillati</taxon>
        <taxon>Bacillota</taxon>
        <taxon>Clostridia</taxon>
        <taxon>Eubacteriales</taxon>
        <taxon>Oscillospiraceae</taxon>
        <taxon>Ruminiclostridium</taxon>
    </lineage>
</organism>
<feature type="domain" description="PRC-barrel" evidence="1">
    <location>
        <begin position="87"/>
        <end position="158"/>
    </location>
</feature>
<dbReference type="AlphaFoldDB" id="A0A1V4SFR4"/>
<dbReference type="SUPFAM" id="SSF50346">
    <property type="entry name" value="PRC-barrel domain"/>
    <property type="match status" value="2"/>
</dbReference>
<evidence type="ECO:0000259" key="1">
    <source>
        <dbReference type="Pfam" id="PF05239"/>
    </source>
</evidence>
<dbReference type="Proteomes" id="UP000191554">
    <property type="component" value="Unassembled WGS sequence"/>
</dbReference>
<evidence type="ECO:0000313" key="2">
    <source>
        <dbReference type="EMBL" id="OPX42752.1"/>
    </source>
</evidence>
<dbReference type="RefSeq" id="WP_080065834.1">
    <property type="nucleotide sequence ID" value="NZ_MZGX01000025.1"/>
</dbReference>
<reference evidence="2 3" key="1">
    <citation type="submission" date="2017-03" db="EMBL/GenBank/DDBJ databases">
        <title>Genome sequence of Clostridium hungatei DSM 14427.</title>
        <authorList>
            <person name="Poehlein A."/>
            <person name="Daniel R."/>
        </authorList>
    </citation>
    <scope>NUCLEOTIDE SEQUENCE [LARGE SCALE GENOMIC DNA]</scope>
    <source>
        <strain evidence="2 3">DSM 14427</strain>
    </source>
</reference>
<comment type="caution">
    <text evidence="2">The sequence shown here is derived from an EMBL/GenBank/DDBJ whole genome shotgun (WGS) entry which is preliminary data.</text>
</comment>
<dbReference type="OrthoDB" id="1707618at2"/>
<feature type="domain" description="PRC-barrel" evidence="1">
    <location>
        <begin position="4"/>
        <end position="72"/>
    </location>
</feature>
<dbReference type="STRING" id="48256.CLHUN_34040"/>
<dbReference type="Gene3D" id="2.30.30.240">
    <property type="entry name" value="PRC-barrel domain"/>
    <property type="match status" value="2"/>
</dbReference>
<keyword evidence="3" id="KW-1185">Reference proteome</keyword>
<sequence>MLKKYSEVLGLPVISARDGLKIGTLKDIVFSKDSKGILAFLMEKGSYAVKGSVILPPNLLSLGNDALIVDNPMNLMEYRRFKKLHDIHERNNLRGLKIFTHSGEDLGVVQDILFDYRTGKVEGVQVSDGLVQDIIMGRNILPFFGRIEIGSSNILVDSEAVEEMINTGGGLRSRLEI</sequence>
<protein>
    <submittedName>
        <fullName evidence="2">PRC-barrel domain protein</fullName>
    </submittedName>
</protein>
<dbReference type="EMBL" id="MZGX01000025">
    <property type="protein sequence ID" value="OPX42752.1"/>
    <property type="molecule type" value="Genomic_DNA"/>
</dbReference>
<name>A0A1V4SFR4_RUMHU</name>